<comment type="activity regulation">
    <text evidence="15">Feedback inhibited by histidine.</text>
</comment>
<evidence type="ECO:0000259" key="17">
    <source>
        <dbReference type="Pfam" id="PF08029"/>
    </source>
</evidence>
<dbReference type="Gene3D" id="3.40.190.10">
    <property type="entry name" value="Periplasmic binding protein-like II"/>
    <property type="match status" value="2"/>
</dbReference>
<evidence type="ECO:0000256" key="15">
    <source>
        <dbReference type="HAMAP-Rule" id="MF_00079"/>
    </source>
</evidence>
<proteinExistence type="inferred from homology"/>
<dbReference type="GO" id="GO:0005737">
    <property type="term" value="C:cytoplasm"/>
    <property type="evidence" value="ECO:0007669"/>
    <property type="project" value="UniProtKB-SubCell"/>
</dbReference>
<reference evidence="18 19" key="1">
    <citation type="submission" date="2018-03" db="EMBL/GenBank/DDBJ databases">
        <title>Actinopolyspora mortivallis from Sahara, screening for active biomolecules.</title>
        <authorList>
            <person name="Selama O."/>
            <person name="Wellington E.M.H."/>
            <person name="Hacene H."/>
        </authorList>
    </citation>
    <scope>NUCLEOTIDE SEQUENCE [LARGE SCALE GENOMIC DNA]</scope>
    <source>
        <strain evidence="18 19">M5A</strain>
    </source>
</reference>
<keyword evidence="9 15" id="KW-0328">Glycosyltransferase</keyword>
<keyword evidence="19" id="KW-1185">Reference proteome</keyword>
<comment type="similarity">
    <text evidence="4 15">Belongs to the ATP phosphoribosyltransferase family. Long subfamily.</text>
</comment>
<comment type="pathway">
    <text evidence="3 15">Amino-acid biosynthesis; L-histidine biosynthesis; L-histidine from 5-phospho-alpha-D-ribose 1-diphosphate: step 1/9.</text>
</comment>
<dbReference type="Proteomes" id="UP000239352">
    <property type="component" value="Unassembled WGS sequence"/>
</dbReference>
<evidence type="ECO:0000256" key="1">
    <source>
        <dbReference type="ARBA" id="ARBA00000915"/>
    </source>
</evidence>
<dbReference type="NCBIfam" id="TIGR00070">
    <property type="entry name" value="hisG"/>
    <property type="match status" value="1"/>
</dbReference>
<comment type="cofactor">
    <cofactor evidence="15">
        <name>Mg(2+)</name>
        <dbReference type="ChEBI" id="CHEBI:18420"/>
    </cofactor>
</comment>
<evidence type="ECO:0000256" key="8">
    <source>
        <dbReference type="ARBA" id="ARBA00022605"/>
    </source>
</evidence>
<keyword evidence="7 15" id="KW-0963">Cytoplasm</keyword>
<evidence type="ECO:0000256" key="14">
    <source>
        <dbReference type="ARBA" id="ARBA00024861"/>
    </source>
</evidence>
<dbReference type="GO" id="GO:0003879">
    <property type="term" value="F:ATP phosphoribosyltransferase activity"/>
    <property type="evidence" value="ECO:0007669"/>
    <property type="project" value="UniProtKB-UniRule"/>
</dbReference>
<evidence type="ECO:0000256" key="6">
    <source>
        <dbReference type="ARBA" id="ARBA00020998"/>
    </source>
</evidence>
<sequence length="290" mass="31133">MLMLRVAVPNKGSLHGPTIQLLDEAGYRLHREHRALFAEDRANNVRFIFWRASDIARNVGAGILDVGITGQDLLAGAGTAAHTTELLPLGFGGSEFYFAAASGGPIRSVRDLDGRRVATSFPLLVERAAREHDIEIRTVELDGAVETAVELGLADAIADVVETGSSLRAAGLETLGEPIMRSQAVLVRGADSPLSPEREQAVRVLLQRLQGVLDARSYVVMDYNCPQSALETATAITPGKESPTVSSLTEPGWVAVRSMVPRDDVQSVMDRLAEVGATEILVTRLEACRL</sequence>
<keyword evidence="12 15" id="KW-0067">ATP-binding</keyword>
<comment type="caution">
    <text evidence="18">The sequence shown here is derived from an EMBL/GenBank/DDBJ whole genome shotgun (WGS) entry which is preliminary data.</text>
</comment>
<comment type="catalytic activity">
    <reaction evidence="1 15">
        <text>1-(5-phospho-beta-D-ribosyl)-ATP + diphosphate = 5-phospho-alpha-D-ribose 1-diphosphate + ATP</text>
        <dbReference type="Rhea" id="RHEA:18473"/>
        <dbReference type="ChEBI" id="CHEBI:30616"/>
        <dbReference type="ChEBI" id="CHEBI:33019"/>
        <dbReference type="ChEBI" id="CHEBI:58017"/>
        <dbReference type="ChEBI" id="CHEBI:73183"/>
        <dbReference type="EC" id="2.4.2.17"/>
    </reaction>
</comment>
<evidence type="ECO:0000256" key="10">
    <source>
        <dbReference type="ARBA" id="ARBA00022679"/>
    </source>
</evidence>
<evidence type="ECO:0000256" key="12">
    <source>
        <dbReference type="ARBA" id="ARBA00022840"/>
    </source>
</evidence>
<evidence type="ECO:0000256" key="11">
    <source>
        <dbReference type="ARBA" id="ARBA00022741"/>
    </source>
</evidence>
<dbReference type="HAMAP" id="MF_00079">
    <property type="entry name" value="HisG_Long"/>
    <property type="match status" value="1"/>
</dbReference>
<dbReference type="RefSeq" id="WP_106114342.1">
    <property type="nucleotide sequence ID" value="NZ_PVSR01000025.1"/>
</dbReference>
<protein>
    <recommendedName>
        <fullName evidence="6 15">ATP phosphoribosyltransferase</fullName>
        <shortName evidence="15">ATP-PRT</shortName>
        <shortName evidence="15">ATP-PRTase</shortName>
        <ecNumber evidence="5 15">2.4.2.17</ecNumber>
    </recommendedName>
</protein>
<evidence type="ECO:0000256" key="2">
    <source>
        <dbReference type="ARBA" id="ARBA00004496"/>
    </source>
</evidence>
<dbReference type="STRING" id="1050202.GCA_000384035_03729"/>
<dbReference type="SUPFAM" id="SSF53850">
    <property type="entry name" value="Periplasmic binding protein-like II"/>
    <property type="match status" value="1"/>
</dbReference>
<keyword evidence="15" id="KW-0460">Magnesium</keyword>
<dbReference type="Gene3D" id="3.30.70.120">
    <property type="match status" value="1"/>
</dbReference>
<evidence type="ECO:0000256" key="4">
    <source>
        <dbReference type="ARBA" id="ARBA00007955"/>
    </source>
</evidence>
<organism evidence="18 19">
    <name type="scientific">Actinopolyspora mortivallis</name>
    <dbReference type="NCBI Taxonomy" id="33906"/>
    <lineage>
        <taxon>Bacteria</taxon>
        <taxon>Bacillati</taxon>
        <taxon>Actinomycetota</taxon>
        <taxon>Actinomycetes</taxon>
        <taxon>Actinopolysporales</taxon>
        <taxon>Actinopolysporaceae</taxon>
        <taxon>Actinopolyspora</taxon>
    </lineage>
</organism>
<evidence type="ECO:0000313" key="18">
    <source>
        <dbReference type="EMBL" id="PRW62782.1"/>
    </source>
</evidence>
<dbReference type="GO" id="GO:0005524">
    <property type="term" value="F:ATP binding"/>
    <property type="evidence" value="ECO:0007669"/>
    <property type="project" value="UniProtKB-KW"/>
</dbReference>
<dbReference type="InterPro" id="IPR001348">
    <property type="entry name" value="ATP_PRibTrfase_HisG"/>
</dbReference>
<evidence type="ECO:0000256" key="9">
    <source>
        <dbReference type="ARBA" id="ARBA00022676"/>
    </source>
</evidence>
<dbReference type="InParanoid" id="A0A2T0GUK5"/>
<feature type="domain" description="ATP phosphoribosyltransferase catalytic" evidence="16">
    <location>
        <begin position="51"/>
        <end position="211"/>
    </location>
</feature>
<dbReference type="SUPFAM" id="SSF54913">
    <property type="entry name" value="GlnB-like"/>
    <property type="match status" value="1"/>
</dbReference>
<comment type="subcellular location">
    <subcellularLocation>
        <location evidence="2 15">Cytoplasm</location>
    </subcellularLocation>
</comment>
<dbReference type="NCBIfam" id="TIGR03455">
    <property type="entry name" value="HisG_C-term"/>
    <property type="match status" value="1"/>
</dbReference>
<dbReference type="EC" id="2.4.2.17" evidence="5 15"/>
<dbReference type="GO" id="GO:0000105">
    <property type="term" value="P:L-histidine biosynthetic process"/>
    <property type="evidence" value="ECO:0007669"/>
    <property type="project" value="UniProtKB-UniRule"/>
</dbReference>
<keyword evidence="13 15" id="KW-0368">Histidine biosynthesis</keyword>
<evidence type="ECO:0000256" key="7">
    <source>
        <dbReference type="ARBA" id="ARBA00022490"/>
    </source>
</evidence>
<keyword evidence="11 15" id="KW-0547">Nucleotide-binding</keyword>
<dbReference type="InterPro" id="IPR013115">
    <property type="entry name" value="HisG_C"/>
</dbReference>
<dbReference type="UniPathway" id="UPA00031">
    <property type="reaction ID" value="UER00006"/>
</dbReference>
<dbReference type="InterPro" id="IPR015867">
    <property type="entry name" value="N-reg_PII/ATP_PRibTrfase_C"/>
</dbReference>
<evidence type="ECO:0000256" key="5">
    <source>
        <dbReference type="ARBA" id="ARBA00011946"/>
    </source>
</evidence>
<dbReference type="InterPro" id="IPR011322">
    <property type="entry name" value="N-reg_PII-like_a/b"/>
</dbReference>
<evidence type="ECO:0000256" key="3">
    <source>
        <dbReference type="ARBA" id="ARBA00004667"/>
    </source>
</evidence>
<evidence type="ECO:0000256" key="13">
    <source>
        <dbReference type="ARBA" id="ARBA00023102"/>
    </source>
</evidence>
<dbReference type="GO" id="GO:0000287">
    <property type="term" value="F:magnesium ion binding"/>
    <property type="evidence" value="ECO:0007669"/>
    <property type="project" value="UniProtKB-UniRule"/>
</dbReference>
<feature type="domain" description="Histidine biosynthesis HisG C-terminal" evidence="17">
    <location>
        <begin position="215"/>
        <end position="286"/>
    </location>
</feature>
<comment type="function">
    <text evidence="14 15">Catalyzes the condensation of ATP and 5-phosphoribose 1-diphosphate to form N'-(5'-phosphoribosyl)-ATP (PR-ATP). Has a crucial role in the pathway because the rate of histidine biosynthesis seems to be controlled primarily by regulation of HisG enzymatic activity.</text>
</comment>
<dbReference type="PANTHER" id="PTHR21403">
    <property type="entry name" value="ATP PHOSPHORIBOSYLTRANSFERASE ATP-PRTASE"/>
    <property type="match status" value="1"/>
</dbReference>
<dbReference type="InterPro" id="IPR013820">
    <property type="entry name" value="ATP_PRibTrfase_cat"/>
</dbReference>
<dbReference type="Pfam" id="PF08029">
    <property type="entry name" value="HisG_C"/>
    <property type="match status" value="1"/>
</dbReference>
<name>A0A2T0GUK5_ACTMO</name>
<accession>A0A2T0GUK5</accession>
<dbReference type="PANTHER" id="PTHR21403:SF8">
    <property type="entry name" value="ATP PHOSPHORIBOSYLTRANSFERASE"/>
    <property type="match status" value="1"/>
</dbReference>
<evidence type="ECO:0000259" key="16">
    <source>
        <dbReference type="Pfam" id="PF01634"/>
    </source>
</evidence>
<gene>
    <name evidence="15" type="primary">hisG</name>
    <name evidence="18" type="ORF">CEP50_13700</name>
</gene>
<dbReference type="FunFam" id="3.30.70.120:FF:000003">
    <property type="entry name" value="ATP phosphoribosyltransferase"/>
    <property type="match status" value="1"/>
</dbReference>
<dbReference type="EMBL" id="PVSR01000025">
    <property type="protein sequence ID" value="PRW62782.1"/>
    <property type="molecule type" value="Genomic_DNA"/>
</dbReference>
<dbReference type="Pfam" id="PF01634">
    <property type="entry name" value="HisG"/>
    <property type="match status" value="1"/>
</dbReference>
<keyword evidence="10 15" id="KW-0808">Transferase</keyword>
<keyword evidence="8 15" id="KW-0028">Amino-acid biosynthesis</keyword>
<dbReference type="FunCoup" id="A0A2T0GUK5">
    <property type="interactions" value="325"/>
</dbReference>
<keyword evidence="15" id="KW-0479">Metal-binding</keyword>
<evidence type="ECO:0000313" key="19">
    <source>
        <dbReference type="Proteomes" id="UP000239352"/>
    </source>
</evidence>
<dbReference type="InterPro" id="IPR020621">
    <property type="entry name" value="ATP-PRT_HisG_long"/>
</dbReference>
<dbReference type="AlphaFoldDB" id="A0A2T0GUK5"/>